<accession>A0A0K1PJU8</accession>
<dbReference type="AlphaFoldDB" id="A0A0K1PJU8"/>
<organism evidence="3 4">
    <name type="scientific">Labilithrix luteola</name>
    <dbReference type="NCBI Taxonomy" id="1391654"/>
    <lineage>
        <taxon>Bacteria</taxon>
        <taxon>Pseudomonadati</taxon>
        <taxon>Myxococcota</taxon>
        <taxon>Polyangia</taxon>
        <taxon>Polyangiales</taxon>
        <taxon>Labilitrichaceae</taxon>
        <taxon>Labilithrix</taxon>
    </lineage>
</organism>
<gene>
    <name evidence="3" type="ORF">AKJ09_00477</name>
</gene>
<comment type="similarity">
    <text evidence="1 2">Belongs to the arylamine N-acetyltransferase family.</text>
</comment>
<dbReference type="KEGG" id="llu:AKJ09_00477"/>
<dbReference type="InterPro" id="IPR038765">
    <property type="entry name" value="Papain-like_cys_pep_sf"/>
</dbReference>
<evidence type="ECO:0000256" key="1">
    <source>
        <dbReference type="ARBA" id="ARBA00006547"/>
    </source>
</evidence>
<dbReference type="EMBL" id="CP012333">
    <property type="protein sequence ID" value="AKU93813.1"/>
    <property type="molecule type" value="Genomic_DNA"/>
</dbReference>
<dbReference type="Pfam" id="PF00797">
    <property type="entry name" value="Acetyltransf_2"/>
    <property type="match status" value="1"/>
</dbReference>
<keyword evidence="4" id="KW-1185">Reference proteome</keyword>
<dbReference type="Gene3D" id="2.40.128.150">
    <property type="entry name" value="Cysteine proteinases"/>
    <property type="match status" value="1"/>
</dbReference>
<sequence>MALSPVDLEAYLSRVGYRGSKEPTLATLHALTAAHTRSIPFENLDVLLGRPIRLEPDAVLQKLVHERRGGYCFEQNGLFLEVLATLGFQVAPLSARVRLQRPRDFVPARTHLFVRVELDGESWLTDVGVGGVSLTSAIRLQTDIEQPTPHEPRRIIRDGALWFHQVRFGDEWNDVYDFTLEEMPHIDREVANWYTSTHPTSHFKDRLMAARAGDDGERLTVAGREFSIRARHGQATKHAISSRAELLDILDRHFGIRLPPDSPLEVPGAPWPS</sequence>
<evidence type="ECO:0000256" key="2">
    <source>
        <dbReference type="RuleBase" id="RU003452"/>
    </source>
</evidence>
<dbReference type="STRING" id="1391654.AKJ09_00477"/>
<reference evidence="3 4" key="1">
    <citation type="submission" date="2015-08" db="EMBL/GenBank/DDBJ databases">
        <authorList>
            <person name="Babu N.S."/>
            <person name="Beckwith C.J."/>
            <person name="Beseler K.G."/>
            <person name="Brison A."/>
            <person name="Carone J.V."/>
            <person name="Caskin T.P."/>
            <person name="Diamond M."/>
            <person name="Durham M.E."/>
            <person name="Foxe J.M."/>
            <person name="Go M."/>
            <person name="Henderson B.A."/>
            <person name="Jones I.B."/>
            <person name="McGettigan J.A."/>
            <person name="Micheletti S.J."/>
            <person name="Nasrallah M.E."/>
            <person name="Ortiz D."/>
            <person name="Piller C.R."/>
            <person name="Privatt S.R."/>
            <person name="Schneider S.L."/>
            <person name="Sharp S."/>
            <person name="Smith T.C."/>
            <person name="Stanton J.D."/>
            <person name="Ullery H.E."/>
            <person name="Wilson R.J."/>
            <person name="Serrano M.G."/>
            <person name="Buck G."/>
            <person name="Lee V."/>
            <person name="Wang Y."/>
            <person name="Carvalho R."/>
            <person name="Voegtly L."/>
            <person name="Shi R."/>
            <person name="Duckworth R."/>
            <person name="Johnson A."/>
            <person name="Loviza R."/>
            <person name="Walstead R."/>
            <person name="Shah Z."/>
            <person name="Kiflezghi M."/>
            <person name="Wade K."/>
            <person name="Ball S.L."/>
            <person name="Bradley K.W."/>
            <person name="Asai D.J."/>
            <person name="Bowman C.A."/>
            <person name="Russell D.A."/>
            <person name="Pope W.H."/>
            <person name="Jacobs-Sera D."/>
            <person name="Hendrix R.W."/>
            <person name="Hatfull G.F."/>
        </authorList>
    </citation>
    <scope>NUCLEOTIDE SEQUENCE [LARGE SCALE GENOMIC DNA]</scope>
    <source>
        <strain evidence="3 4">DSM 27648</strain>
    </source>
</reference>
<dbReference type="Proteomes" id="UP000064967">
    <property type="component" value="Chromosome"/>
</dbReference>
<name>A0A0K1PJU8_9BACT</name>
<dbReference type="PATRIC" id="fig|1391654.3.peg.489"/>
<dbReference type="InterPro" id="IPR001447">
    <property type="entry name" value="Arylamine_N-AcTrfase"/>
</dbReference>
<dbReference type="PRINTS" id="PR01543">
    <property type="entry name" value="ANATRNSFRASE"/>
</dbReference>
<protein>
    <submittedName>
        <fullName evidence="3">N-hydroxyarylamine O-acetyltransferase</fullName>
    </submittedName>
</protein>
<dbReference type="PANTHER" id="PTHR11786">
    <property type="entry name" value="N-HYDROXYARYLAMINE O-ACETYLTRANSFERASE"/>
    <property type="match status" value="1"/>
</dbReference>
<dbReference type="Gene3D" id="3.30.2140.10">
    <property type="entry name" value="Arylamine N-acetyltransferase"/>
    <property type="match status" value="1"/>
</dbReference>
<proteinExistence type="inferred from homology"/>
<dbReference type="RefSeq" id="WP_146645508.1">
    <property type="nucleotide sequence ID" value="NZ_CP012333.1"/>
</dbReference>
<evidence type="ECO:0000313" key="4">
    <source>
        <dbReference type="Proteomes" id="UP000064967"/>
    </source>
</evidence>
<dbReference type="SUPFAM" id="SSF54001">
    <property type="entry name" value="Cysteine proteinases"/>
    <property type="match status" value="1"/>
</dbReference>
<dbReference type="OrthoDB" id="7181050at2"/>
<dbReference type="GO" id="GO:0016407">
    <property type="term" value="F:acetyltransferase activity"/>
    <property type="evidence" value="ECO:0007669"/>
    <property type="project" value="InterPro"/>
</dbReference>
<keyword evidence="3" id="KW-0808">Transferase</keyword>
<dbReference type="PANTHER" id="PTHR11786:SF0">
    <property type="entry name" value="ARYLAMINE N-ACETYLTRANSFERASE 4-RELATED"/>
    <property type="match status" value="1"/>
</dbReference>
<evidence type="ECO:0000313" key="3">
    <source>
        <dbReference type="EMBL" id="AKU93813.1"/>
    </source>
</evidence>